<proteinExistence type="predicted"/>
<reference evidence="2 3" key="2">
    <citation type="submission" date="2020-03" db="EMBL/GenBank/DDBJ databases">
        <authorList>
            <person name="Ichikawa N."/>
            <person name="Kimura A."/>
            <person name="Kitahashi Y."/>
            <person name="Uohara A."/>
        </authorList>
    </citation>
    <scope>NUCLEOTIDE SEQUENCE [LARGE SCALE GENOMIC DNA]</scope>
    <source>
        <strain evidence="2 3">NBRC 107702</strain>
    </source>
</reference>
<gene>
    <name evidence="2" type="ORF">Pflav_042340</name>
</gene>
<dbReference type="EMBL" id="AP022870">
    <property type="protein sequence ID" value="BCB77824.1"/>
    <property type="molecule type" value="Genomic_DNA"/>
</dbReference>
<evidence type="ECO:0000313" key="3">
    <source>
        <dbReference type="Proteomes" id="UP000502508"/>
    </source>
</evidence>
<dbReference type="Proteomes" id="UP000502508">
    <property type="component" value="Chromosome"/>
</dbReference>
<dbReference type="InterPro" id="IPR002347">
    <property type="entry name" value="SDR_fam"/>
</dbReference>
<dbReference type="SUPFAM" id="SSF51735">
    <property type="entry name" value="NAD(P)-binding Rossmann-fold domains"/>
    <property type="match status" value="1"/>
</dbReference>
<dbReference type="PANTHER" id="PTHR47534:SF3">
    <property type="entry name" value="ALCOHOL DEHYDROGENASE-LIKE C-TERMINAL DOMAIN-CONTAINING PROTEIN"/>
    <property type="match status" value="1"/>
</dbReference>
<dbReference type="GO" id="GO:0016491">
    <property type="term" value="F:oxidoreductase activity"/>
    <property type="evidence" value="ECO:0007669"/>
    <property type="project" value="UniProtKB-KW"/>
</dbReference>
<sequence>MRTIVITGGTDGLGRGLALHYLGQGERVIAVGSTQAKGDMLSAEAERLGGGDRMRFVRADLTSLDATQRLADTIAPPVDALVLCAQRYRLLGSRTATAEGHEYGLALGYLSRFLLSHALRPALEAASRPVIMNVGTPGVPLGRVRWDDIGLTRRYSGVRAVLQAFRANDLLAAGYGQVHPGTRISYVSYNPGVVATGMPGALPVALRVPTRAFFAVAATPVRRAIRPMVALLDTPPPGPFAAYWGRRALPIDRGAFDPAAARRLHEITTSLLADGGVRARP</sequence>
<name>A0A6F8XVF8_9ACTN</name>
<dbReference type="PANTHER" id="PTHR47534">
    <property type="entry name" value="YALI0E05731P"/>
    <property type="match status" value="1"/>
</dbReference>
<reference evidence="2 3" key="1">
    <citation type="submission" date="2020-03" db="EMBL/GenBank/DDBJ databases">
        <title>Whole genome shotgun sequence of Phytohabitans flavus NBRC 107702.</title>
        <authorList>
            <person name="Komaki H."/>
            <person name="Tamura T."/>
        </authorList>
    </citation>
    <scope>NUCLEOTIDE SEQUENCE [LARGE SCALE GENOMIC DNA]</scope>
    <source>
        <strain evidence="2 3">NBRC 107702</strain>
    </source>
</reference>
<dbReference type="RefSeq" id="WP_173037511.1">
    <property type="nucleotide sequence ID" value="NZ_AP022870.1"/>
</dbReference>
<evidence type="ECO:0000256" key="1">
    <source>
        <dbReference type="ARBA" id="ARBA00023002"/>
    </source>
</evidence>
<dbReference type="Gene3D" id="3.40.50.720">
    <property type="entry name" value="NAD(P)-binding Rossmann-like Domain"/>
    <property type="match status" value="1"/>
</dbReference>
<dbReference type="InterPro" id="IPR052228">
    <property type="entry name" value="Sec_Metab_Biosynth_Oxidored"/>
</dbReference>
<keyword evidence="3" id="KW-1185">Reference proteome</keyword>
<accession>A0A6F8XVF8</accession>
<organism evidence="2 3">
    <name type="scientific">Phytohabitans flavus</name>
    <dbReference type="NCBI Taxonomy" id="1076124"/>
    <lineage>
        <taxon>Bacteria</taxon>
        <taxon>Bacillati</taxon>
        <taxon>Actinomycetota</taxon>
        <taxon>Actinomycetes</taxon>
        <taxon>Micromonosporales</taxon>
        <taxon>Micromonosporaceae</taxon>
    </lineage>
</organism>
<dbReference type="KEGG" id="pfla:Pflav_042340"/>
<evidence type="ECO:0000313" key="2">
    <source>
        <dbReference type="EMBL" id="BCB77824.1"/>
    </source>
</evidence>
<dbReference type="InterPro" id="IPR036291">
    <property type="entry name" value="NAD(P)-bd_dom_sf"/>
</dbReference>
<keyword evidence="1" id="KW-0560">Oxidoreductase</keyword>
<evidence type="ECO:0008006" key="4">
    <source>
        <dbReference type="Google" id="ProtNLM"/>
    </source>
</evidence>
<dbReference type="AlphaFoldDB" id="A0A6F8XVF8"/>
<dbReference type="Pfam" id="PF00106">
    <property type="entry name" value="adh_short"/>
    <property type="match status" value="1"/>
</dbReference>
<protein>
    <recommendedName>
        <fullName evidence="4">Short-chain dehydrogenase</fullName>
    </recommendedName>
</protein>